<dbReference type="PANTHER" id="PTHR32552:SF81">
    <property type="entry name" value="TONB-DEPENDENT OUTER MEMBRANE RECEPTOR"/>
    <property type="match status" value="1"/>
</dbReference>
<dbReference type="InterPro" id="IPR012910">
    <property type="entry name" value="Plug_dom"/>
</dbReference>
<keyword evidence="14" id="KW-0732">Signal</keyword>
<keyword evidence="10 11" id="KW-0998">Cell outer membrane</keyword>
<evidence type="ECO:0000259" key="16">
    <source>
        <dbReference type="Pfam" id="PF07715"/>
    </source>
</evidence>
<name>A0ABT8ZUY3_9SPHN</name>
<keyword evidence="5 11" id="KW-0812">Transmembrane</keyword>
<feature type="chain" id="PRO_5045330088" evidence="14">
    <location>
        <begin position="22"/>
        <end position="770"/>
    </location>
</feature>
<gene>
    <name evidence="17" type="ORF">Q5H94_00535</name>
</gene>
<evidence type="ECO:0000256" key="6">
    <source>
        <dbReference type="ARBA" id="ARBA00023004"/>
    </source>
</evidence>
<feature type="domain" description="TonB-dependent receptor-like beta-barrel" evidence="15">
    <location>
        <begin position="325"/>
        <end position="729"/>
    </location>
</feature>
<evidence type="ECO:0000256" key="3">
    <source>
        <dbReference type="ARBA" id="ARBA00022452"/>
    </source>
</evidence>
<dbReference type="Pfam" id="PF07715">
    <property type="entry name" value="Plug"/>
    <property type="match status" value="1"/>
</dbReference>
<dbReference type="Pfam" id="PF00593">
    <property type="entry name" value="TonB_dep_Rec_b-barrel"/>
    <property type="match status" value="1"/>
</dbReference>
<dbReference type="RefSeq" id="WP_304559036.1">
    <property type="nucleotide sequence ID" value="NZ_JAUQSZ010000001.1"/>
</dbReference>
<feature type="compositionally biased region" description="Polar residues" evidence="13">
    <location>
        <begin position="220"/>
        <end position="230"/>
    </location>
</feature>
<evidence type="ECO:0000256" key="13">
    <source>
        <dbReference type="SAM" id="MobiDB-lite"/>
    </source>
</evidence>
<evidence type="ECO:0000256" key="5">
    <source>
        <dbReference type="ARBA" id="ARBA00022692"/>
    </source>
</evidence>
<feature type="signal peptide" evidence="14">
    <location>
        <begin position="1"/>
        <end position="21"/>
    </location>
</feature>
<dbReference type="InterPro" id="IPR036942">
    <property type="entry name" value="Beta-barrel_TonB_sf"/>
</dbReference>
<accession>A0ABT8ZUY3</accession>
<dbReference type="InterPro" id="IPR000531">
    <property type="entry name" value="Beta-barrel_TonB"/>
</dbReference>
<keyword evidence="2 11" id="KW-0813">Transport</keyword>
<dbReference type="Gene3D" id="2.40.170.20">
    <property type="entry name" value="TonB-dependent receptor, beta-barrel domain"/>
    <property type="match status" value="1"/>
</dbReference>
<comment type="subcellular location">
    <subcellularLocation>
        <location evidence="1 11">Cell outer membrane</location>
        <topology evidence="1 11">Multi-pass membrane protein</topology>
    </subcellularLocation>
</comment>
<keyword evidence="4" id="KW-0410">Iron transport</keyword>
<dbReference type="EMBL" id="JAUQSZ010000001">
    <property type="protein sequence ID" value="MDO7840800.1"/>
    <property type="molecule type" value="Genomic_DNA"/>
</dbReference>
<sequence length="770" mass="81521">MRALALASLAAGTAWPASLHAQSAAPAAAPAAPSKADAGIADIVVTAERRESTIQRTPIAITAINGGALTKAGITNARDLTGVIPGLELRQNTAGVAIFIRGVGTENRTIGSDPSNVFTLDGIALNSRASPDALFFDVDRVEVLKGPQGTLYGRNAVGGAVNLLTRDPSLGAIGGYGILGYGNYNAVKAEGALNLPLSSTVAIRIAANRVTHDGYLDHGTFTQQPEPSSHANDEDTTAGRVKLLWQPSSAVRLILNADYAQNRGRGPGYLINGPTNSAAAGAVNIAGFVNNDPWLDPCSDQVRTAVAGLSRSPVAIGAACSGFVRQKTWAVGGNLQVDFGPVKWTTLANIRESDDNYRYFFRWDSVRTIGHVTEKTVETRLASNGSSPLTWVAGFYYFNESGSQIDWAELNTALYSATNKPNNTATSYGVFGQATYSLLDNLRVTGGVRYSHDEKAFTGLATQNQPVEGLYPDATALKVANQATFSKVNYRAAVELDASPRNLIYASVSSGYHAGGLAPGDPTGPYISHYDPETLTAFAIGSKNRFFGNRLQINAELFYWKYQNLLFTTRGFVNCASCGAVPTNPPTPAGSTIALVTYNAGRAYIYGADIDVLARITPTTTFSGNLYLNKSEYQDFAISPLNAALNAKGNRLANIPATQASAALEQRIPLGNGANITGAVRWRYLGPTWTGPSHNVPGSRLGARNTADLDLTYSPRGDRWSVTAYIRNVANAANMLSGSGNGGDREPTTGALWGSIAPPRTFGGQVQYKF</sequence>
<evidence type="ECO:0000256" key="7">
    <source>
        <dbReference type="ARBA" id="ARBA00023065"/>
    </source>
</evidence>
<keyword evidence="9 11" id="KW-0472">Membrane</keyword>
<dbReference type="Proteomes" id="UP001176468">
    <property type="component" value="Unassembled WGS sequence"/>
</dbReference>
<keyword evidence="17" id="KW-0675">Receptor</keyword>
<evidence type="ECO:0000256" key="10">
    <source>
        <dbReference type="ARBA" id="ARBA00023237"/>
    </source>
</evidence>
<evidence type="ECO:0000256" key="1">
    <source>
        <dbReference type="ARBA" id="ARBA00004571"/>
    </source>
</evidence>
<evidence type="ECO:0000256" key="4">
    <source>
        <dbReference type="ARBA" id="ARBA00022496"/>
    </source>
</evidence>
<proteinExistence type="inferred from homology"/>
<protein>
    <submittedName>
        <fullName evidence="17">TonB-dependent receptor</fullName>
    </submittedName>
</protein>
<keyword evidence="18" id="KW-1185">Reference proteome</keyword>
<evidence type="ECO:0000256" key="2">
    <source>
        <dbReference type="ARBA" id="ARBA00022448"/>
    </source>
</evidence>
<dbReference type="SUPFAM" id="SSF56935">
    <property type="entry name" value="Porins"/>
    <property type="match status" value="1"/>
</dbReference>
<reference evidence="17" key="1">
    <citation type="submission" date="2023-07" db="EMBL/GenBank/DDBJ databases">
        <authorList>
            <person name="Kim M.K."/>
        </authorList>
    </citation>
    <scope>NUCLEOTIDE SEQUENCE</scope>
    <source>
        <strain evidence="17">CA1-15</strain>
    </source>
</reference>
<dbReference type="PANTHER" id="PTHR32552">
    <property type="entry name" value="FERRICHROME IRON RECEPTOR-RELATED"/>
    <property type="match status" value="1"/>
</dbReference>
<evidence type="ECO:0000256" key="8">
    <source>
        <dbReference type="ARBA" id="ARBA00023077"/>
    </source>
</evidence>
<evidence type="ECO:0000259" key="15">
    <source>
        <dbReference type="Pfam" id="PF00593"/>
    </source>
</evidence>
<feature type="domain" description="TonB-dependent receptor plug" evidence="16">
    <location>
        <begin position="54"/>
        <end position="160"/>
    </location>
</feature>
<keyword evidence="7" id="KW-0406">Ion transport</keyword>
<comment type="caution">
    <text evidence="17">The sequence shown here is derived from an EMBL/GenBank/DDBJ whole genome shotgun (WGS) entry which is preliminary data.</text>
</comment>
<evidence type="ECO:0000256" key="14">
    <source>
        <dbReference type="SAM" id="SignalP"/>
    </source>
</evidence>
<evidence type="ECO:0000256" key="11">
    <source>
        <dbReference type="PROSITE-ProRule" id="PRU01360"/>
    </source>
</evidence>
<keyword evidence="8 12" id="KW-0798">TonB box</keyword>
<keyword evidence="3 11" id="KW-1134">Transmembrane beta strand</keyword>
<evidence type="ECO:0000313" key="18">
    <source>
        <dbReference type="Proteomes" id="UP001176468"/>
    </source>
</evidence>
<comment type="similarity">
    <text evidence="11 12">Belongs to the TonB-dependent receptor family.</text>
</comment>
<dbReference type="PROSITE" id="PS52016">
    <property type="entry name" value="TONB_DEPENDENT_REC_3"/>
    <property type="match status" value="1"/>
</dbReference>
<keyword evidence="6" id="KW-0408">Iron</keyword>
<dbReference type="InterPro" id="IPR039426">
    <property type="entry name" value="TonB-dep_rcpt-like"/>
</dbReference>
<evidence type="ECO:0000256" key="9">
    <source>
        <dbReference type="ARBA" id="ARBA00023136"/>
    </source>
</evidence>
<organism evidence="17 18">
    <name type="scientific">Sphingomonas immobilis</name>
    <dbReference type="NCBI Taxonomy" id="3063997"/>
    <lineage>
        <taxon>Bacteria</taxon>
        <taxon>Pseudomonadati</taxon>
        <taxon>Pseudomonadota</taxon>
        <taxon>Alphaproteobacteria</taxon>
        <taxon>Sphingomonadales</taxon>
        <taxon>Sphingomonadaceae</taxon>
        <taxon>Sphingomonas</taxon>
    </lineage>
</organism>
<evidence type="ECO:0000256" key="12">
    <source>
        <dbReference type="RuleBase" id="RU003357"/>
    </source>
</evidence>
<evidence type="ECO:0000313" key="17">
    <source>
        <dbReference type="EMBL" id="MDO7840800.1"/>
    </source>
</evidence>
<feature type="region of interest" description="Disordered" evidence="13">
    <location>
        <begin position="216"/>
        <end position="236"/>
    </location>
</feature>